<comment type="similarity">
    <text evidence="3">Belongs to the pseudouridine synthase RluA family.</text>
</comment>
<gene>
    <name evidence="8" type="ORF">WJX75_004559</name>
</gene>
<dbReference type="SUPFAM" id="SSF55120">
    <property type="entry name" value="Pseudouridine synthase"/>
    <property type="match status" value="1"/>
</dbReference>
<keyword evidence="5" id="KW-0413">Isomerase</keyword>
<dbReference type="Gene3D" id="3.30.2350.10">
    <property type="entry name" value="Pseudouridine synthase"/>
    <property type="match status" value="1"/>
</dbReference>
<evidence type="ECO:0000256" key="1">
    <source>
        <dbReference type="ARBA" id="ARBA00000073"/>
    </source>
</evidence>
<dbReference type="InterPro" id="IPR050188">
    <property type="entry name" value="RluA_PseudoU_synthase"/>
</dbReference>
<dbReference type="InterPro" id="IPR006145">
    <property type="entry name" value="PsdUridine_synth_RsuA/RluA"/>
</dbReference>
<evidence type="ECO:0000256" key="3">
    <source>
        <dbReference type="ARBA" id="ARBA00010876"/>
    </source>
</evidence>
<evidence type="ECO:0000313" key="8">
    <source>
        <dbReference type="EMBL" id="KAK9905682.1"/>
    </source>
</evidence>
<comment type="catalytic activity">
    <reaction evidence="1">
        <text>a uridine in RNA = a pseudouridine in RNA</text>
        <dbReference type="Rhea" id="RHEA:48348"/>
        <dbReference type="Rhea" id="RHEA-COMP:12068"/>
        <dbReference type="Rhea" id="RHEA-COMP:12069"/>
        <dbReference type="ChEBI" id="CHEBI:65314"/>
        <dbReference type="ChEBI" id="CHEBI:65315"/>
    </reaction>
</comment>
<evidence type="ECO:0000256" key="5">
    <source>
        <dbReference type="ARBA" id="ARBA00023235"/>
    </source>
</evidence>
<proteinExistence type="inferred from homology"/>
<evidence type="ECO:0000256" key="2">
    <source>
        <dbReference type="ARBA" id="ARBA00004173"/>
    </source>
</evidence>
<sequence length="427" mass="46855">MRFAIGRRLGRASSVFRSSWLSTGSEAEVIAANGDSASQTSRHEHLSQVFHILPPVTFLDESQAPTALQWMRRRGPQMSEGARQKLARQRRMRLLDPSSNDLKRVALSTLLPEGARLLIPKESPPEHEEQESGDASAVNVPGSNTGCVPKHVQRLEAKLAEHLQRRILHSDAELLVLNKPAGLPVQGGDRIHVSVDSLLPHLRFGSAENPRLVHRLDRNTSGALVVARTADAAAWLSRAFRLPAQSLQQEAAGHLPPARGVPSVEKHYQAVVEDGPGLQDSGFISAQLPAQGGRDAGQRAVTKYEVLARSAEGFAWLALQPVTGRKHQLRQHCAEMGAPVVGDGRYGRTRSPKQQRLRQLLQDTLTPEQDADEAELDRLLRCDSHLLLHCSRIVIQRSANHRADVVAPPSQHMQREGAPTQCKKTPG</sequence>
<keyword evidence="4" id="KW-0496">Mitochondrion</keyword>
<dbReference type="CDD" id="cd02869">
    <property type="entry name" value="PseudoU_synth_RluA_like"/>
    <property type="match status" value="1"/>
</dbReference>
<dbReference type="Proteomes" id="UP001491310">
    <property type="component" value="Unassembled WGS sequence"/>
</dbReference>
<organism evidence="8 9">
    <name type="scientific">Coccomyxa subellipsoidea</name>
    <dbReference type="NCBI Taxonomy" id="248742"/>
    <lineage>
        <taxon>Eukaryota</taxon>
        <taxon>Viridiplantae</taxon>
        <taxon>Chlorophyta</taxon>
        <taxon>core chlorophytes</taxon>
        <taxon>Trebouxiophyceae</taxon>
        <taxon>Trebouxiophyceae incertae sedis</taxon>
        <taxon>Coccomyxaceae</taxon>
        <taxon>Coccomyxa</taxon>
    </lineage>
</organism>
<dbReference type="PANTHER" id="PTHR21600">
    <property type="entry name" value="MITOCHONDRIAL RNA PSEUDOURIDINE SYNTHASE"/>
    <property type="match status" value="1"/>
</dbReference>
<dbReference type="Pfam" id="PF00849">
    <property type="entry name" value="PseudoU_synth_2"/>
    <property type="match status" value="1"/>
</dbReference>
<name>A0ABR2YHS5_9CHLO</name>
<feature type="region of interest" description="Disordered" evidence="6">
    <location>
        <begin position="404"/>
        <end position="427"/>
    </location>
</feature>
<accession>A0ABR2YHS5</accession>
<dbReference type="EMBL" id="JALJOT010000011">
    <property type="protein sequence ID" value="KAK9905682.1"/>
    <property type="molecule type" value="Genomic_DNA"/>
</dbReference>
<dbReference type="PANTHER" id="PTHR21600:SF81">
    <property type="entry name" value="21S RRNA PSEUDOURIDINE(2819) SYNTHASE"/>
    <property type="match status" value="1"/>
</dbReference>
<evidence type="ECO:0000256" key="6">
    <source>
        <dbReference type="SAM" id="MobiDB-lite"/>
    </source>
</evidence>
<reference evidence="8 9" key="1">
    <citation type="journal article" date="2024" name="Nat. Commun.">
        <title>Phylogenomics reveals the evolutionary origins of lichenization in chlorophyte algae.</title>
        <authorList>
            <person name="Puginier C."/>
            <person name="Libourel C."/>
            <person name="Otte J."/>
            <person name="Skaloud P."/>
            <person name="Haon M."/>
            <person name="Grisel S."/>
            <person name="Petersen M."/>
            <person name="Berrin J.G."/>
            <person name="Delaux P.M."/>
            <person name="Dal Grande F."/>
            <person name="Keller J."/>
        </authorList>
    </citation>
    <scope>NUCLEOTIDE SEQUENCE [LARGE SCALE GENOMIC DNA]</scope>
    <source>
        <strain evidence="8 9">SAG 216-7</strain>
    </source>
</reference>
<protein>
    <recommendedName>
        <fullName evidence="7">Pseudouridine synthase RsuA/RluA-like domain-containing protein</fullName>
    </recommendedName>
</protein>
<dbReference type="InterPro" id="IPR020103">
    <property type="entry name" value="PsdUridine_synth_cat_dom_sf"/>
</dbReference>
<dbReference type="PROSITE" id="PS01129">
    <property type="entry name" value="PSI_RLU"/>
    <property type="match status" value="1"/>
</dbReference>
<dbReference type="InterPro" id="IPR006224">
    <property type="entry name" value="PsdUridine_synth_RluA-like_CS"/>
</dbReference>
<keyword evidence="9" id="KW-1185">Reference proteome</keyword>
<evidence type="ECO:0000256" key="4">
    <source>
        <dbReference type="ARBA" id="ARBA00023128"/>
    </source>
</evidence>
<feature type="domain" description="Pseudouridine synthase RsuA/RluA-like" evidence="7">
    <location>
        <begin position="174"/>
        <end position="334"/>
    </location>
</feature>
<evidence type="ECO:0000259" key="7">
    <source>
        <dbReference type="Pfam" id="PF00849"/>
    </source>
</evidence>
<comment type="subcellular location">
    <subcellularLocation>
        <location evidence="2">Mitochondrion</location>
    </subcellularLocation>
</comment>
<evidence type="ECO:0000313" key="9">
    <source>
        <dbReference type="Proteomes" id="UP001491310"/>
    </source>
</evidence>
<comment type="caution">
    <text evidence="8">The sequence shown here is derived from an EMBL/GenBank/DDBJ whole genome shotgun (WGS) entry which is preliminary data.</text>
</comment>